<sequence>RCIEICPNNARSVNKVMLAASKKKLKKVCESRKNNDFFIE</sequence>
<proteinExistence type="predicted"/>
<accession>A0A3E3E3V9</accession>
<dbReference type="AlphaFoldDB" id="A0A3E3E3V9"/>
<dbReference type="EMBL" id="QUSM01000001">
    <property type="protein sequence ID" value="RGD75869.1"/>
    <property type="molecule type" value="Genomic_DNA"/>
</dbReference>
<gene>
    <name evidence="1" type="ORF">DW687_00710</name>
</gene>
<dbReference type="Proteomes" id="UP000261212">
    <property type="component" value="Unassembled WGS sequence"/>
</dbReference>
<reference evidence="1 2" key="1">
    <citation type="submission" date="2018-08" db="EMBL/GenBank/DDBJ databases">
        <title>A genome reference for cultivated species of the human gut microbiota.</title>
        <authorList>
            <person name="Zou Y."/>
            <person name="Xue W."/>
            <person name="Luo G."/>
        </authorList>
    </citation>
    <scope>NUCLEOTIDE SEQUENCE [LARGE SCALE GENOMIC DNA]</scope>
    <source>
        <strain evidence="1 2">AM25-6</strain>
    </source>
</reference>
<evidence type="ECO:0000313" key="2">
    <source>
        <dbReference type="Proteomes" id="UP000261212"/>
    </source>
</evidence>
<organism evidence="1 2">
    <name type="scientific">Anaerofustis stercorihominis</name>
    <dbReference type="NCBI Taxonomy" id="214853"/>
    <lineage>
        <taxon>Bacteria</taxon>
        <taxon>Bacillati</taxon>
        <taxon>Bacillota</taxon>
        <taxon>Clostridia</taxon>
        <taxon>Eubacteriales</taxon>
        <taxon>Eubacteriaceae</taxon>
        <taxon>Anaerofustis</taxon>
    </lineage>
</organism>
<feature type="non-terminal residue" evidence="1">
    <location>
        <position position="1"/>
    </location>
</feature>
<protein>
    <submittedName>
        <fullName evidence="1">4Fe-4S ferredoxin</fullName>
    </submittedName>
</protein>
<comment type="caution">
    <text evidence="1">The sequence shown here is derived from an EMBL/GenBank/DDBJ whole genome shotgun (WGS) entry which is preliminary data.</text>
</comment>
<name>A0A3E3E3V9_9FIRM</name>
<evidence type="ECO:0000313" key="1">
    <source>
        <dbReference type="EMBL" id="RGD75869.1"/>
    </source>
</evidence>